<dbReference type="InterPro" id="IPR002219">
    <property type="entry name" value="PKC_DAG/PE"/>
</dbReference>
<dbReference type="Proteomes" id="UP000836841">
    <property type="component" value="Chromosome 6"/>
</dbReference>
<keyword evidence="1" id="KW-0479">Metal-binding</keyword>
<proteinExistence type="predicted"/>
<name>A0AAU9SLA3_THLAR</name>
<keyword evidence="2" id="KW-0677">Repeat</keyword>
<dbReference type="InterPro" id="IPR013083">
    <property type="entry name" value="Znf_RING/FYVE/PHD"/>
</dbReference>
<evidence type="ECO:0000256" key="4">
    <source>
        <dbReference type="ARBA" id="ARBA00022833"/>
    </source>
</evidence>
<keyword evidence="3" id="KW-0863">Zinc-finger</keyword>
<dbReference type="InterPro" id="IPR001965">
    <property type="entry name" value="Znf_PHD"/>
</dbReference>
<sequence length="656" mass="75552">MNWMGVFNEVEINGSPTFVLTTSQIHSSNSSDEAAIDSGVEPLFLCPLRRFHSEQDRKENSERLRDGDRFVPFHDSPHFPYRAQQDEPLPDGSKWYEQSCKLPVIPLYWCNNKELEDEQICMCGNLTVGTDYYFCLGCDKRYHKECVESPLEIKHPFHPRHSLQLFMSTSDCNMCCDRCGIFLLLSCYRCTSCNFTLHPLCAMKPIPIVKNHPKRHPHPLTFFPRQDSLSCNVCGVIKKFPTYICVRCDFVVHRDCINFPYVIKISRHLHRVAFTSSLPSGGWSCGVCRRKIDNHYGAYTCQQCNNYFVHTRCALREDVWDGEELEGVPEELDVVVEPFETIADGIILHFTHGHHMRLEMSLTYDHTRVCQACVLPIYEGLFYACMDQCDFILHDSCANAPRRIQHALHPYPVTLKAVGSEHGSGQFHCSACSQRGCGFAYERFDGFILDVTCASVSEPFHYQGHEHLLFLALDPEEKPKCHVCKSEPKGNVLNCIECDFVLCFMCATLPYKVKCKHDKHYLTFRYWEEASDSDWCEICEGKLILEAQDLYYDGPYANEGTTWFYECTECCTTLHIRCLLGKHRYMKPGQTITVYRKTSMMFMGKKLICHILHNDSNSRPICSGRECSRRCPFNSVYKVDAEIFCSLDCATALRND</sequence>
<reference evidence="6 7" key="1">
    <citation type="submission" date="2022-03" db="EMBL/GenBank/DDBJ databases">
        <authorList>
            <person name="Nunn A."/>
            <person name="Chopra R."/>
            <person name="Nunn A."/>
            <person name="Contreras Garrido A."/>
        </authorList>
    </citation>
    <scope>NUCLEOTIDE SEQUENCE [LARGE SCALE GENOMIC DNA]</scope>
</reference>
<dbReference type="InterPro" id="IPR004146">
    <property type="entry name" value="DC1"/>
</dbReference>
<dbReference type="Pfam" id="PF22926">
    <property type="entry name" value="C1-like_CT"/>
    <property type="match status" value="1"/>
</dbReference>
<organism evidence="6 7">
    <name type="scientific">Thlaspi arvense</name>
    <name type="common">Field penny-cress</name>
    <dbReference type="NCBI Taxonomy" id="13288"/>
    <lineage>
        <taxon>Eukaryota</taxon>
        <taxon>Viridiplantae</taxon>
        <taxon>Streptophyta</taxon>
        <taxon>Embryophyta</taxon>
        <taxon>Tracheophyta</taxon>
        <taxon>Spermatophyta</taxon>
        <taxon>Magnoliopsida</taxon>
        <taxon>eudicotyledons</taxon>
        <taxon>Gunneridae</taxon>
        <taxon>Pentapetalae</taxon>
        <taxon>rosids</taxon>
        <taxon>malvids</taxon>
        <taxon>Brassicales</taxon>
        <taxon>Brassicaceae</taxon>
        <taxon>Thlaspideae</taxon>
        <taxon>Thlaspi</taxon>
    </lineage>
</organism>
<dbReference type="Pfam" id="PF03107">
    <property type="entry name" value="C1_2"/>
    <property type="match status" value="4"/>
</dbReference>
<dbReference type="EMBL" id="OU466862">
    <property type="protein sequence ID" value="CAH2069346.1"/>
    <property type="molecule type" value="Genomic_DNA"/>
</dbReference>
<dbReference type="AlphaFoldDB" id="A0AAU9SLA3"/>
<protein>
    <recommendedName>
        <fullName evidence="5">Phorbol-ester/DAG-type domain-containing protein</fullName>
    </recommendedName>
</protein>
<dbReference type="SUPFAM" id="SSF57889">
    <property type="entry name" value="Cysteine-rich domain"/>
    <property type="match status" value="4"/>
</dbReference>
<gene>
    <name evidence="6" type="ORF">TAV2_LOCUS21432</name>
</gene>
<accession>A0AAU9SLA3</accession>
<dbReference type="Gene3D" id="3.30.40.10">
    <property type="entry name" value="Zinc/RING finger domain, C3HC4 (zinc finger)"/>
    <property type="match status" value="1"/>
</dbReference>
<dbReference type="InterPro" id="IPR053192">
    <property type="entry name" value="Vacuole_Formation_Reg"/>
</dbReference>
<dbReference type="GO" id="GO:0008270">
    <property type="term" value="F:zinc ion binding"/>
    <property type="evidence" value="ECO:0007669"/>
    <property type="project" value="UniProtKB-KW"/>
</dbReference>
<dbReference type="PANTHER" id="PTHR32410:SF153">
    <property type="entry name" value="CHP-RICH ZINC FINGER PROTEIN-LIKE-RELATED"/>
    <property type="match status" value="1"/>
</dbReference>
<dbReference type="PROSITE" id="PS50081">
    <property type="entry name" value="ZF_DAG_PE_2"/>
    <property type="match status" value="1"/>
</dbReference>
<evidence type="ECO:0000256" key="3">
    <source>
        <dbReference type="ARBA" id="ARBA00022771"/>
    </source>
</evidence>
<dbReference type="SMART" id="SM00249">
    <property type="entry name" value="PHD"/>
    <property type="match status" value="2"/>
</dbReference>
<evidence type="ECO:0000256" key="2">
    <source>
        <dbReference type="ARBA" id="ARBA00022737"/>
    </source>
</evidence>
<evidence type="ECO:0000256" key="1">
    <source>
        <dbReference type="ARBA" id="ARBA00022723"/>
    </source>
</evidence>
<evidence type="ECO:0000313" key="6">
    <source>
        <dbReference type="EMBL" id="CAH2069346.1"/>
    </source>
</evidence>
<feature type="domain" description="Phorbol-ester/DAG-type" evidence="5">
    <location>
        <begin position="154"/>
        <end position="209"/>
    </location>
</feature>
<keyword evidence="7" id="KW-1185">Reference proteome</keyword>
<dbReference type="InterPro" id="IPR054483">
    <property type="entry name" value="DC1-like_CT"/>
</dbReference>
<evidence type="ECO:0000259" key="5">
    <source>
        <dbReference type="PROSITE" id="PS50081"/>
    </source>
</evidence>
<dbReference type="InterPro" id="IPR046349">
    <property type="entry name" value="C1-like_sf"/>
</dbReference>
<keyword evidence="4" id="KW-0862">Zinc</keyword>
<evidence type="ECO:0000313" key="7">
    <source>
        <dbReference type="Proteomes" id="UP000836841"/>
    </source>
</evidence>
<dbReference type="PANTHER" id="PTHR32410">
    <property type="entry name" value="CYSTEINE/HISTIDINE-RICH C1 DOMAIN FAMILY PROTEIN"/>
    <property type="match status" value="1"/>
</dbReference>